<dbReference type="EMBL" id="GITU01011774">
    <property type="protein sequence ID" value="MBC1180477.1"/>
    <property type="molecule type" value="Transcribed_RNA"/>
</dbReference>
<proteinExistence type="predicted"/>
<organism evidence="1">
    <name type="scientific">Lutzomyia longipalpis</name>
    <name type="common">Sand fly</name>
    <dbReference type="NCBI Taxonomy" id="7200"/>
    <lineage>
        <taxon>Eukaryota</taxon>
        <taxon>Metazoa</taxon>
        <taxon>Ecdysozoa</taxon>
        <taxon>Arthropoda</taxon>
        <taxon>Hexapoda</taxon>
        <taxon>Insecta</taxon>
        <taxon>Pterygota</taxon>
        <taxon>Neoptera</taxon>
        <taxon>Endopterygota</taxon>
        <taxon>Diptera</taxon>
        <taxon>Nematocera</taxon>
        <taxon>Psychodoidea</taxon>
        <taxon>Psychodidae</taxon>
        <taxon>Lutzomyia</taxon>
        <taxon>Lutzomyia</taxon>
    </lineage>
</organism>
<protein>
    <submittedName>
        <fullName evidence="1">Uncharacterized protein</fullName>
    </submittedName>
</protein>
<name>A0A7G3B771_LUTLO</name>
<accession>A0A7G3B771</accession>
<dbReference type="AlphaFoldDB" id="A0A7G3B771"/>
<sequence length="98" mass="10786">MASKNQRSGKIAKIVAVAVTVLILVETFGLADSQDWDWYDWYYRSGGNRRTTNQRQGQTASSFTLINASPIFVVPFFSNVRGNNANTGIQQGQRQGGG</sequence>
<evidence type="ECO:0000313" key="1">
    <source>
        <dbReference type="EMBL" id="MBC1180477.1"/>
    </source>
</evidence>
<reference evidence="1" key="1">
    <citation type="journal article" date="2020" name="BMC">
        <title>Leishmania infection induces a limited differential gene expression in the sand fly midgut.</title>
        <authorList>
            <person name="Coutinho-Abreu I.V."/>
            <person name="Serafim T.D."/>
            <person name="Meneses C."/>
            <person name="Kamhawi S."/>
            <person name="Oliveira F."/>
            <person name="Valenzuela J.G."/>
        </authorList>
    </citation>
    <scope>NUCLEOTIDE SEQUENCE</scope>
    <source>
        <strain evidence="1">Jacobina</strain>
        <tissue evidence="1">Midgut</tissue>
    </source>
</reference>